<proteinExistence type="predicted"/>
<dbReference type="NCBIfam" id="NF033579">
    <property type="entry name" value="transpos_IS5_2"/>
    <property type="match status" value="1"/>
</dbReference>
<dbReference type="PATRIC" id="fig|1310630.3.peg.4151"/>
<dbReference type="Pfam" id="PF01609">
    <property type="entry name" value="DDE_Tnp_1"/>
    <property type="match status" value="1"/>
</dbReference>
<dbReference type="PANTHER" id="PTHR34631:SF3">
    <property type="entry name" value="ISSOD12 TRANSPOSASE TNPA_ISSOD12"/>
    <property type="match status" value="1"/>
</dbReference>
<reference evidence="2 3" key="1">
    <citation type="submission" date="2014-02" db="EMBL/GenBank/DDBJ databases">
        <title>Comparative genomics and transcriptomics to identify genetic mechanisms underlying the emergence of carbapenem resistant Acinetobacter baumannii (CRAb).</title>
        <authorList>
            <person name="Harris A.D."/>
            <person name="Johnson K.J."/>
            <person name="George J."/>
            <person name="Shefchek K."/>
            <person name="Daugherty S.C."/>
            <person name="Parankush S."/>
            <person name="Sadzewicz L."/>
            <person name="Tallon L."/>
            <person name="Sengamalay N."/>
            <person name="Hazen T.H."/>
            <person name="Rasko D.A."/>
        </authorList>
    </citation>
    <scope>NUCLEOTIDE SEQUENCE [LARGE SCALE GENOMIC DNA]</scope>
    <source>
        <strain evidence="2 3">99063</strain>
    </source>
</reference>
<dbReference type="AlphaFoldDB" id="A0A009S4J2"/>
<organism evidence="2 3">
    <name type="scientific">Acinetobacter baumannii 99063</name>
    <dbReference type="NCBI Taxonomy" id="1310630"/>
    <lineage>
        <taxon>Bacteria</taxon>
        <taxon>Pseudomonadati</taxon>
        <taxon>Pseudomonadota</taxon>
        <taxon>Gammaproteobacteria</taxon>
        <taxon>Moraxellales</taxon>
        <taxon>Moraxellaceae</taxon>
        <taxon>Acinetobacter</taxon>
        <taxon>Acinetobacter calcoaceticus/baumannii complex</taxon>
    </lineage>
</organism>
<dbReference type="InterPro" id="IPR053520">
    <property type="entry name" value="Transposase_Tn903"/>
</dbReference>
<accession>A0A009S4J2</accession>
<dbReference type="EMBL" id="JEXJ01000299">
    <property type="protein sequence ID" value="EXC36708.1"/>
    <property type="molecule type" value="Genomic_DNA"/>
</dbReference>
<dbReference type="InterPro" id="IPR002559">
    <property type="entry name" value="Transposase_11"/>
</dbReference>
<evidence type="ECO:0000259" key="1">
    <source>
        <dbReference type="Pfam" id="PF01609"/>
    </source>
</evidence>
<dbReference type="Proteomes" id="UP000020735">
    <property type="component" value="Unassembled WGS sequence"/>
</dbReference>
<protein>
    <submittedName>
        <fullName evidence="2">Transposase DDE domain protein</fullName>
    </submittedName>
</protein>
<evidence type="ECO:0000313" key="3">
    <source>
        <dbReference type="Proteomes" id="UP000020735"/>
    </source>
</evidence>
<sequence>IDAETLQIRAIQLTTNNVSDSQVLGDLLDQIPQDEQIDSVYTDGAYDTKQCRQVIADRQAHAVIPPRKNAKPWKDTKISSLARNELLRTVKCLGRTIWKKWSGYHRRSLVETKMHCIKLLGDKLSARNFQSQVNEIHARMAVLNKFTDLGRPHTRVVT</sequence>
<feature type="domain" description="Transposase IS4-like" evidence="1">
    <location>
        <begin position="1"/>
        <end position="144"/>
    </location>
</feature>
<dbReference type="GO" id="GO:0003677">
    <property type="term" value="F:DNA binding"/>
    <property type="evidence" value="ECO:0007669"/>
    <property type="project" value="InterPro"/>
</dbReference>
<dbReference type="GO" id="GO:0004803">
    <property type="term" value="F:transposase activity"/>
    <property type="evidence" value="ECO:0007669"/>
    <property type="project" value="InterPro"/>
</dbReference>
<comment type="caution">
    <text evidence="2">The sequence shown here is derived from an EMBL/GenBank/DDBJ whole genome shotgun (WGS) entry which is preliminary data.</text>
</comment>
<dbReference type="RefSeq" id="WP_032069528.1">
    <property type="nucleotide sequence ID" value="NZ_JEXJ01000299.1"/>
</dbReference>
<dbReference type="GO" id="GO:0006313">
    <property type="term" value="P:DNA transposition"/>
    <property type="evidence" value="ECO:0007669"/>
    <property type="project" value="InterPro"/>
</dbReference>
<dbReference type="PANTHER" id="PTHR34631">
    <property type="match status" value="1"/>
</dbReference>
<name>A0A009S4J2_ACIBA</name>
<feature type="non-terminal residue" evidence="2">
    <location>
        <position position="1"/>
    </location>
</feature>
<gene>
    <name evidence="2" type="ORF">J529_4514</name>
</gene>
<evidence type="ECO:0000313" key="2">
    <source>
        <dbReference type="EMBL" id="EXC36708.1"/>
    </source>
</evidence>
<dbReference type="InterPro" id="IPR053172">
    <property type="entry name" value="Tn903_transposase"/>
</dbReference>